<protein>
    <submittedName>
        <fullName evidence="2">Uncharacterized protein</fullName>
    </submittedName>
</protein>
<dbReference type="RefSeq" id="WP_188632687.1">
    <property type="nucleotide sequence ID" value="NZ_BMNQ01000020.1"/>
</dbReference>
<name>A0A917PVX6_9BACI</name>
<keyword evidence="3" id="KW-1185">Reference proteome</keyword>
<dbReference type="EMBL" id="BMNQ01000020">
    <property type="protein sequence ID" value="GGJ95185.1"/>
    <property type="molecule type" value="Genomic_DNA"/>
</dbReference>
<reference evidence="2" key="1">
    <citation type="journal article" date="2014" name="Int. J. Syst. Evol. Microbiol.">
        <title>Complete genome sequence of Corynebacterium casei LMG S-19264T (=DSM 44701T), isolated from a smear-ripened cheese.</title>
        <authorList>
            <consortium name="US DOE Joint Genome Institute (JGI-PGF)"/>
            <person name="Walter F."/>
            <person name="Albersmeier A."/>
            <person name="Kalinowski J."/>
            <person name="Ruckert C."/>
        </authorList>
    </citation>
    <scope>NUCLEOTIDE SEQUENCE</scope>
    <source>
        <strain evidence="2">JCM 12580</strain>
    </source>
</reference>
<reference evidence="2" key="2">
    <citation type="submission" date="2020-09" db="EMBL/GenBank/DDBJ databases">
        <authorList>
            <person name="Sun Q."/>
            <person name="Ohkuma M."/>
        </authorList>
    </citation>
    <scope>NUCLEOTIDE SEQUENCE</scope>
    <source>
        <strain evidence="2">JCM 12580</strain>
    </source>
</reference>
<gene>
    <name evidence="2" type="ORF">GCM10007063_17140</name>
</gene>
<evidence type="ECO:0000256" key="1">
    <source>
        <dbReference type="SAM" id="Phobius"/>
    </source>
</evidence>
<sequence>MIKNKGVLFVTHITFLILSIAALFINHGVQHFTKMSLFYFTYLSHIL</sequence>
<comment type="caution">
    <text evidence="2">The sequence shown here is derived from an EMBL/GenBank/DDBJ whole genome shotgun (WGS) entry which is preliminary data.</text>
</comment>
<evidence type="ECO:0000313" key="2">
    <source>
        <dbReference type="EMBL" id="GGJ95185.1"/>
    </source>
</evidence>
<dbReference type="Proteomes" id="UP000658382">
    <property type="component" value="Unassembled WGS sequence"/>
</dbReference>
<organism evidence="2 3">
    <name type="scientific">Lentibacillus kapialis</name>
    <dbReference type="NCBI Taxonomy" id="340214"/>
    <lineage>
        <taxon>Bacteria</taxon>
        <taxon>Bacillati</taxon>
        <taxon>Bacillota</taxon>
        <taxon>Bacilli</taxon>
        <taxon>Bacillales</taxon>
        <taxon>Bacillaceae</taxon>
        <taxon>Lentibacillus</taxon>
    </lineage>
</organism>
<evidence type="ECO:0000313" key="3">
    <source>
        <dbReference type="Proteomes" id="UP000658382"/>
    </source>
</evidence>
<dbReference type="AlphaFoldDB" id="A0A917PVX6"/>
<keyword evidence="1" id="KW-0812">Transmembrane</keyword>
<accession>A0A917PVX6</accession>
<proteinExistence type="predicted"/>
<keyword evidence="1" id="KW-1133">Transmembrane helix</keyword>
<keyword evidence="1" id="KW-0472">Membrane</keyword>
<feature type="transmembrane region" description="Helical" evidence="1">
    <location>
        <begin position="6"/>
        <end position="25"/>
    </location>
</feature>